<dbReference type="AlphaFoldDB" id="A0A0R1Z841"/>
<comment type="caution">
    <text evidence="2">The sequence shown here is derived from an EMBL/GenBank/DDBJ whole genome shotgun (WGS) entry which is preliminary data.</text>
</comment>
<feature type="transmembrane region" description="Helical" evidence="1">
    <location>
        <begin position="284"/>
        <end position="300"/>
    </location>
</feature>
<organism evidence="2 3">
    <name type="scientific">Lentilactobacillus parabuchneri DSM 5707 = NBRC 107865</name>
    <dbReference type="NCBI Taxonomy" id="1423784"/>
    <lineage>
        <taxon>Bacteria</taxon>
        <taxon>Bacillati</taxon>
        <taxon>Bacillota</taxon>
        <taxon>Bacilli</taxon>
        <taxon>Lactobacillales</taxon>
        <taxon>Lactobacillaceae</taxon>
        <taxon>Lentilactobacillus</taxon>
    </lineage>
</organism>
<dbReference type="GO" id="GO:0016020">
    <property type="term" value="C:membrane"/>
    <property type="evidence" value="ECO:0007669"/>
    <property type="project" value="InterPro"/>
</dbReference>
<protein>
    <submittedName>
        <fullName evidence="2">ABC transporter EcsB</fullName>
    </submittedName>
</protein>
<evidence type="ECO:0000256" key="1">
    <source>
        <dbReference type="SAM" id="Phobius"/>
    </source>
</evidence>
<feature type="transmembrane region" description="Helical" evidence="1">
    <location>
        <begin position="134"/>
        <end position="151"/>
    </location>
</feature>
<dbReference type="RefSeq" id="WP_057910450.1">
    <property type="nucleotide sequence ID" value="NZ_AZGK01000001.1"/>
</dbReference>
<feature type="transmembrane region" description="Helical" evidence="1">
    <location>
        <begin position="306"/>
        <end position="325"/>
    </location>
</feature>
<dbReference type="InterPro" id="IPR010288">
    <property type="entry name" value="EcsB_ABC"/>
</dbReference>
<feature type="transmembrane region" description="Helical" evidence="1">
    <location>
        <begin position="55"/>
        <end position="79"/>
    </location>
</feature>
<dbReference type="Pfam" id="PF05975">
    <property type="entry name" value="EcsB"/>
    <property type="match status" value="1"/>
</dbReference>
<dbReference type="GeneID" id="69803874"/>
<keyword evidence="1" id="KW-0472">Membrane</keyword>
<sequence>MRQLFKQRLVIHLKEMMKYLRLVFNDYFVLALLFMIGGLGYYYSNVLKTLHTGLWWAPIVAIAILLVSVQLGRFATLVEDPDYVFLFPQEAAFFAYLKRAFHYSLGLAIAVQVLFWVLLMPFVQVTMQTTATDLYLLLATLIILKVTWLNTDFARKYRLNNRLLSNHFLFRFLIPVVSISLSIYLNYWLGLALAIVALGISYYSRRNWSRYPIDWKVMIDDENSRMHTVYQFFNLFTDVPMLQGSIRRRRYLDGILGRIKLIPKNTYLYLYAHGIIRDNEMSGLYFRLMVIGTVFLVFVKGEILPIFLSLLFVYLIGFQLIPFYFHFSDNVFVHVYPITDQYQMKSFQRVLLYMLSIVSLIFAIAVIAVNFSSLMTVVGVIVAEALEIWAFVYLYIPRRLARSERTR</sequence>
<feature type="transmembrane region" description="Helical" evidence="1">
    <location>
        <begin position="163"/>
        <end position="181"/>
    </location>
</feature>
<feature type="transmembrane region" description="Helical" evidence="1">
    <location>
        <begin position="100"/>
        <end position="122"/>
    </location>
</feature>
<feature type="transmembrane region" description="Helical" evidence="1">
    <location>
        <begin position="350"/>
        <end position="371"/>
    </location>
</feature>
<dbReference type="EMBL" id="AZGK01000001">
    <property type="protein sequence ID" value="KRM47961.1"/>
    <property type="molecule type" value="Genomic_DNA"/>
</dbReference>
<keyword evidence="1" id="KW-0812">Transmembrane</keyword>
<gene>
    <name evidence="2" type="ORF">FC51_GL000448</name>
</gene>
<reference evidence="2 3" key="1">
    <citation type="journal article" date="2015" name="Genome Announc.">
        <title>Expanding the biotechnology potential of lactobacilli through comparative genomics of 213 strains and associated genera.</title>
        <authorList>
            <person name="Sun Z."/>
            <person name="Harris H.M."/>
            <person name="McCann A."/>
            <person name="Guo C."/>
            <person name="Argimon S."/>
            <person name="Zhang W."/>
            <person name="Yang X."/>
            <person name="Jeffery I.B."/>
            <person name="Cooney J.C."/>
            <person name="Kagawa T.F."/>
            <person name="Liu W."/>
            <person name="Song Y."/>
            <person name="Salvetti E."/>
            <person name="Wrobel A."/>
            <person name="Rasinkangas P."/>
            <person name="Parkhill J."/>
            <person name="Rea M.C."/>
            <person name="O'Sullivan O."/>
            <person name="Ritari J."/>
            <person name="Douillard F.P."/>
            <person name="Paul Ross R."/>
            <person name="Yang R."/>
            <person name="Briner A.E."/>
            <person name="Felis G.E."/>
            <person name="de Vos W.M."/>
            <person name="Barrangou R."/>
            <person name="Klaenhammer T.R."/>
            <person name="Caufield P.W."/>
            <person name="Cui Y."/>
            <person name="Zhang H."/>
            <person name="O'Toole P.W."/>
        </authorList>
    </citation>
    <scope>NUCLEOTIDE SEQUENCE [LARGE SCALE GENOMIC DNA]</scope>
    <source>
        <strain evidence="2 3">DSM 5707</strain>
    </source>
</reference>
<accession>A0A0R1Z841</accession>
<evidence type="ECO:0000313" key="3">
    <source>
        <dbReference type="Proteomes" id="UP000051957"/>
    </source>
</evidence>
<feature type="transmembrane region" description="Helical" evidence="1">
    <location>
        <begin position="377"/>
        <end position="396"/>
    </location>
</feature>
<keyword evidence="1" id="KW-1133">Transmembrane helix</keyword>
<evidence type="ECO:0000313" key="2">
    <source>
        <dbReference type="EMBL" id="KRM47961.1"/>
    </source>
</evidence>
<name>A0A0R1Z841_9LACO</name>
<feature type="transmembrane region" description="Helical" evidence="1">
    <location>
        <begin position="187"/>
        <end position="204"/>
    </location>
</feature>
<dbReference type="PIRSF" id="PIRSF037259">
    <property type="entry name" value="EcsB_ABC"/>
    <property type="match status" value="1"/>
</dbReference>
<proteinExistence type="predicted"/>
<feature type="transmembrane region" description="Helical" evidence="1">
    <location>
        <begin position="20"/>
        <end position="43"/>
    </location>
</feature>
<dbReference type="Proteomes" id="UP000051957">
    <property type="component" value="Unassembled WGS sequence"/>
</dbReference>
<dbReference type="PATRIC" id="fig|1423784.4.peg.443"/>